<evidence type="ECO:0008006" key="4">
    <source>
        <dbReference type="Google" id="ProtNLM"/>
    </source>
</evidence>
<proteinExistence type="predicted"/>
<reference evidence="2 3" key="1">
    <citation type="submission" date="2018-08" db="EMBL/GenBank/DDBJ databases">
        <title>Genomic Encyclopedia of Type Strains, Phase III (KMG-III): the genomes of soil and plant-associated and newly described type strains.</title>
        <authorList>
            <person name="Whitman W."/>
        </authorList>
    </citation>
    <scope>NUCLEOTIDE SEQUENCE [LARGE SCALE GENOMIC DNA]</scope>
    <source>
        <strain evidence="2 3">CECT 7375</strain>
    </source>
</reference>
<keyword evidence="1" id="KW-1133">Transmembrane helix</keyword>
<evidence type="ECO:0000313" key="2">
    <source>
        <dbReference type="EMBL" id="REG79357.1"/>
    </source>
</evidence>
<keyword evidence="1" id="KW-0472">Membrane</keyword>
<evidence type="ECO:0000313" key="3">
    <source>
        <dbReference type="Proteomes" id="UP000256542"/>
    </source>
</evidence>
<accession>A0A3E0D9V0</accession>
<dbReference type="AlphaFoldDB" id="A0A3E0D9V0"/>
<protein>
    <recommendedName>
        <fullName evidence="4">DUF2474 family protein</fullName>
    </recommendedName>
</protein>
<sequence length="44" mass="5196">MWKTLKAKADKLKPWQWFCLLYLVGFIGLLLISRVMNLAVLLFI</sequence>
<dbReference type="RefSeq" id="WP_281272050.1">
    <property type="nucleotide sequence ID" value="NZ_QUNG01000020.1"/>
</dbReference>
<keyword evidence="1" id="KW-0812">Transmembrane</keyword>
<dbReference type="Proteomes" id="UP000256542">
    <property type="component" value="Unassembled WGS sequence"/>
</dbReference>
<evidence type="ECO:0000256" key="1">
    <source>
        <dbReference type="SAM" id="Phobius"/>
    </source>
</evidence>
<comment type="caution">
    <text evidence="2">The sequence shown here is derived from an EMBL/GenBank/DDBJ whole genome shotgun (WGS) entry which is preliminary data.</text>
</comment>
<feature type="transmembrane region" description="Helical" evidence="1">
    <location>
        <begin position="20"/>
        <end position="43"/>
    </location>
</feature>
<gene>
    <name evidence="2" type="ORF">DFP81_12018</name>
</gene>
<organism evidence="2 3">
    <name type="scientific">Marinomonas pollencensis</name>
    <dbReference type="NCBI Taxonomy" id="491954"/>
    <lineage>
        <taxon>Bacteria</taxon>
        <taxon>Pseudomonadati</taxon>
        <taxon>Pseudomonadota</taxon>
        <taxon>Gammaproteobacteria</taxon>
        <taxon>Oceanospirillales</taxon>
        <taxon>Oceanospirillaceae</taxon>
        <taxon>Marinomonas</taxon>
    </lineage>
</organism>
<dbReference type="EMBL" id="QUNG01000020">
    <property type="protein sequence ID" value="REG79357.1"/>
    <property type="molecule type" value="Genomic_DNA"/>
</dbReference>
<keyword evidence="3" id="KW-1185">Reference proteome</keyword>
<name>A0A3E0D9V0_9GAMM</name>